<proteinExistence type="predicted"/>
<dbReference type="InterPro" id="IPR036388">
    <property type="entry name" value="WH-like_DNA-bd_sf"/>
</dbReference>
<dbReference type="Gene3D" id="1.10.10.10">
    <property type="entry name" value="Winged helix-like DNA-binding domain superfamily/Winged helix DNA-binding domain"/>
    <property type="match status" value="1"/>
</dbReference>
<feature type="domain" description="Transcription regulator PadR N-terminal" evidence="1">
    <location>
        <begin position="60"/>
        <end position="131"/>
    </location>
</feature>
<dbReference type="SUPFAM" id="SSF46785">
    <property type="entry name" value="Winged helix' DNA-binding domain"/>
    <property type="match status" value="1"/>
</dbReference>
<reference evidence="2 3" key="1">
    <citation type="submission" date="2017-04" db="EMBL/GenBank/DDBJ databases">
        <title>Novel microbial lineages endemic to geothermal iron-oxide mats fill important gaps in the evolutionary history of Archaea.</title>
        <authorList>
            <person name="Jay Z.J."/>
            <person name="Beam J.P."/>
            <person name="Dlakic M."/>
            <person name="Rusch D.B."/>
            <person name="Kozubal M.A."/>
            <person name="Inskeep W.P."/>
        </authorList>
    </citation>
    <scope>NUCLEOTIDE SEQUENCE [LARGE SCALE GENOMIC DNA]</scope>
    <source>
        <strain evidence="2">OSP_D</strain>
    </source>
</reference>
<protein>
    <recommendedName>
        <fullName evidence="1">Transcription regulator PadR N-terminal domain-containing protein</fullName>
    </recommendedName>
</protein>
<gene>
    <name evidence="2" type="ORF">B9Q01_07505</name>
</gene>
<dbReference type="InterPro" id="IPR036390">
    <property type="entry name" value="WH_DNA-bd_sf"/>
</dbReference>
<dbReference type="Pfam" id="PF03551">
    <property type="entry name" value="PadR"/>
    <property type="match status" value="1"/>
</dbReference>
<evidence type="ECO:0000313" key="2">
    <source>
        <dbReference type="EMBL" id="PSN82615.1"/>
    </source>
</evidence>
<dbReference type="Proteomes" id="UP000240880">
    <property type="component" value="Unassembled WGS sequence"/>
</dbReference>
<accession>A0A2R6A8G1</accession>
<dbReference type="AlphaFoldDB" id="A0A2R6A8G1"/>
<evidence type="ECO:0000259" key="1">
    <source>
        <dbReference type="Pfam" id="PF03551"/>
    </source>
</evidence>
<name>A0A2R6A8G1_9ARCH</name>
<dbReference type="PANTHER" id="PTHR43252:SF5">
    <property type="entry name" value="TRANSCRIPTIONAL REGULATOR, PADR-LIKE FAMILY"/>
    <property type="match status" value="1"/>
</dbReference>
<organism evidence="2 3">
    <name type="scientific">Candidatus Marsarchaeota G1 archaeon OSP_D</name>
    <dbReference type="NCBI Taxonomy" id="1978155"/>
    <lineage>
        <taxon>Archaea</taxon>
        <taxon>Candidatus Marsarchaeota</taxon>
        <taxon>Candidatus Marsarchaeota group 1</taxon>
    </lineage>
</organism>
<dbReference type="PANTHER" id="PTHR43252">
    <property type="entry name" value="TRANSCRIPTIONAL REGULATOR YQJI"/>
    <property type="match status" value="1"/>
</dbReference>
<dbReference type="EMBL" id="NEXC01000062">
    <property type="protein sequence ID" value="PSN82615.1"/>
    <property type="molecule type" value="Genomic_DNA"/>
</dbReference>
<dbReference type="InterPro" id="IPR005149">
    <property type="entry name" value="Tscrpt_reg_PadR_N"/>
</dbReference>
<comment type="caution">
    <text evidence="2">The sequence shown here is derived from an EMBL/GenBank/DDBJ whole genome shotgun (WGS) entry which is preliminary data.</text>
</comment>
<evidence type="ECO:0000313" key="3">
    <source>
        <dbReference type="Proteomes" id="UP000240880"/>
    </source>
</evidence>
<sequence>MLKQTVGNAETSHASAKYIIYDILKYIANSIVFMRQLERVRSHAFIAPQGTPRGLLMCYVLHKLSLKPVYGYEILKDIESKSEGVWRPGPSSIYPLLKKLERAGFIRAQGKEGDGTSHKFYTITQKGREQLLELKKKFSQASQKWDSIARIFVELVEPEDALRMVEKLSTSKFELLRELVESKLHDLPKREVAYALEQYRLSLKRQLDWVNELLSKLGE</sequence>